<keyword evidence="1" id="KW-0812">Transmembrane</keyword>
<keyword evidence="1" id="KW-0472">Membrane</keyword>
<gene>
    <name evidence="2" type="ORF">TCIL3000_10_9040</name>
</gene>
<protein>
    <submittedName>
        <fullName evidence="2">Uncharacterized protein</fullName>
    </submittedName>
</protein>
<dbReference type="EMBL" id="HE575323">
    <property type="protein sequence ID" value="CCC94127.1"/>
    <property type="molecule type" value="Genomic_DNA"/>
</dbReference>
<keyword evidence="1" id="KW-1133">Transmembrane helix</keyword>
<evidence type="ECO:0000256" key="1">
    <source>
        <dbReference type="SAM" id="Phobius"/>
    </source>
</evidence>
<sequence>MGVPWSRTTSFMASGSAPAAASTTGVDASTTTVVSEAADVVLEADAGPLTGRQKAFLVGTGILCMGAFTLFSVWCSGNRGSPQILWDAEGCRMRDATDCIVLELPAAGRSSKLKLALVNFPESLGEQFRRCVRPLIDAVEVDFVDVPVIFYHEATELTPSNVVAVVRQEVRAAFDELQRTPCVVYRSAVAVDDESVNPFWTPSQTLEALRGRTFHEQHCIGYTVDGSRVEVLEHDVHGEISPTASATALSDSWRSYRVVSVEEALRHCFCATPRTFSAWTNKSQKHFKNLKPHAETVLKEVPCSSAFRELWLCPRPLFAMFGAALRFSRVEFDGWNHLSNPQGGELPWLVEELGLRRWWGSQPVDKPREVGCCKILEQQREQFLLEITIVQDTSFLTEAHRSALKEMLICSRRYCSNGLGAALNYGVECEEIVDVFPNLNGKGAVIHCHFPPALTVFQALRESWGLASFASYLGYDVTSFRLLAPVIIFPAQKREAPVDGKVQSCPSIPRFPRSQGDLEVWPSFFCSAQYFCTLRETTVVETSRAFSYMEEGNTHDLHYVIAEYSMHEL</sequence>
<feature type="transmembrane region" description="Helical" evidence="1">
    <location>
        <begin position="55"/>
        <end position="74"/>
    </location>
</feature>
<dbReference type="AlphaFoldDB" id="G0UXL0"/>
<accession>G0UXL0</accession>
<evidence type="ECO:0000313" key="2">
    <source>
        <dbReference type="EMBL" id="CCC94127.1"/>
    </source>
</evidence>
<name>G0UXL0_TRYCI</name>
<dbReference type="VEuPathDB" id="TriTrypDB:TcIL3000_10_9040"/>
<reference evidence="2" key="1">
    <citation type="journal article" date="2012" name="Proc. Natl. Acad. Sci. U.S.A.">
        <title>Antigenic diversity is generated by distinct evolutionary mechanisms in African trypanosome species.</title>
        <authorList>
            <person name="Jackson A.P."/>
            <person name="Berry A."/>
            <person name="Aslett M."/>
            <person name="Allison H.C."/>
            <person name="Burton P."/>
            <person name="Vavrova-Anderson J."/>
            <person name="Brown R."/>
            <person name="Browne H."/>
            <person name="Corton N."/>
            <person name="Hauser H."/>
            <person name="Gamble J."/>
            <person name="Gilderthorp R."/>
            <person name="Marcello L."/>
            <person name="McQuillan J."/>
            <person name="Otto T.D."/>
            <person name="Quail M.A."/>
            <person name="Sanders M.J."/>
            <person name="van Tonder A."/>
            <person name="Ginger M.L."/>
            <person name="Field M.C."/>
            <person name="Barry J.D."/>
            <person name="Hertz-Fowler C."/>
            <person name="Berriman M."/>
        </authorList>
    </citation>
    <scope>NUCLEOTIDE SEQUENCE</scope>
    <source>
        <strain evidence="2">IL3000</strain>
    </source>
</reference>
<proteinExistence type="predicted"/>
<organism evidence="2">
    <name type="scientific">Trypanosoma congolense (strain IL3000)</name>
    <dbReference type="NCBI Taxonomy" id="1068625"/>
    <lineage>
        <taxon>Eukaryota</taxon>
        <taxon>Discoba</taxon>
        <taxon>Euglenozoa</taxon>
        <taxon>Kinetoplastea</taxon>
        <taxon>Metakinetoplastina</taxon>
        <taxon>Trypanosomatida</taxon>
        <taxon>Trypanosomatidae</taxon>
        <taxon>Trypanosoma</taxon>
        <taxon>Nannomonas</taxon>
    </lineage>
</organism>